<reference evidence="2 3" key="1">
    <citation type="submission" date="2018-08" db="EMBL/GenBank/DDBJ databases">
        <title>Complete genome of the Arcobacter suis type strain LMG 26152.</title>
        <authorList>
            <person name="Miller W.G."/>
            <person name="Yee E."/>
            <person name="Bono J.L."/>
        </authorList>
    </citation>
    <scope>NUCLEOTIDE SEQUENCE [LARGE SCALE GENOMIC DNA]</scope>
    <source>
        <strain evidence="2 3">CECT 7833</strain>
    </source>
</reference>
<dbReference type="Pfam" id="PF20075">
    <property type="entry name" value="DUF6471"/>
    <property type="match status" value="1"/>
</dbReference>
<organism evidence="2 3">
    <name type="scientific">Arcobacter suis CECT 7833</name>
    <dbReference type="NCBI Taxonomy" id="663365"/>
    <lineage>
        <taxon>Bacteria</taxon>
        <taxon>Pseudomonadati</taxon>
        <taxon>Campylobacterota</taxon>
        <taxon>Epsilonproteobacteria</taxon>
        <taxon>Campylobacterales</taxon>
        <taxon>Arcobacteraceae</taxon>
        <taxon>Arcobacter</taxon>
    </lineage>
</organism>
<dbReference type="InterPro" id="IPR045526">
    <property type="entry name" value="DUF6471"/>
</dbReference>
<dbReference type="RefSeq" id="WP_118886529.1">
    <property type="nucleotide sequence ID" value="NZ_CP032100.1"/>
</dbReference>
<feature type="domain" description="DUF6471" evidence="1">
    <location>
        <begin position="8"/>
        <end position="69"/>
    </location>
</feature>
<evidence type="ECO:0000313" key="3">
    <source>
        <dbReference type="Proteomes" id="UP000263040"/>
    </source>
</evidence>
<evidence type="ECO:0000259" key="1">
    <source>
        <dbReference type="Pfam" id="PF20075"/>
    </source>
</evidence>
<dbReference type="Proteomes" id="UP000263040">
    <property type="component" value="Chromosome"/>
</dbReference>
<name>A0AAD0SRC6_9BACT</name>
<gene>
    <name evidence="2" type="ORF">ASUIS_1527</name>
</gene>
<proteinExistence type="predicted"/>
<keyword evidence="3" id="KW-1185">Reference proteome</keyword>
<sequence length="183" mass="21208">MNEEVLKNKITKYLTSILEGKNINYIELEKRLKEQGINENQKNLSKKINKGTFSFLFLAQVLKVIDEETIEFSISSNEHKQFSKDEYLSQEEFISKYLELAALFNCTSENDKKILIEIDNVEKLLLSRIGINSSLFDDISSLYKDKSLTKTQVIDFYNLVLSKNDLFNKVNSLKGNVLKVSKY</sequence>
<protein>
    <recommendedName>
        <fullName evidence="1">DUF6471 domain-containing protein</fullName>
    </recommendedName>
</protein>
<evidence type="ECO:0000313" key="2">
    <source>
        <dbReference type="EMBL" id="AXX90007.1"/>
    </source>
</evidence>
<accession>A0AAD0SRC6</accession>
<dbReference type="KEGG" id="asui:ASUIS_1527"/>
<dbReference type="AlphaFoldDB" id="A0AAD0SRC6"/>
<dbReference type="EMBL" id="CP032100">
    <property type="protein sequence ID" value="AXX90007.1"/>
    <property type="molecule type" value="Genomic_DNA"/>
</dbReference>